<feature type="region of interest" description="Disordered" evidence="1">
    <location>
        <begin position="1"/>
        <end position="46"/>
    </location>
</feature>
<proteinExistence type="predicted"/>
<evidence type="ECO:0000313" key="3">
    <source>
        <dbReference type="Proteomes" id="UP000290767"/>
    </source>
</evidence>
<protein>
    <submittedName>
        <fullName evidence="2">Uncharacterized protein</fullName>
    </submittedName>
</protein>
<dbReference type="AlphaFoldDB" id="A0A4Q1UCY6"/>
<dbReference type="EMBL" id="MZMU01000003">
    <property type="protein sequence ID" value="RXT28598.1"/>
    <property type="molecule type" value="Genomic_DNA"/>
</dbReference>
<feature type="compositionally biased region" description="Basic and acidic residues" evidence="1">
    <location>
        <begin position="33"/>
        <end position="43"/>
    </location>
</feature>
<organism evidence="2 3">
    <name type="scientific">Rhizobium leguminosarum</name>
    <dbReference type="NCBI Taxonomy" id="384"/>
    <lineage>
        <taxon>Bacteria</taxon>
        <taxon>Pseudomonadati</taxon>
        <taxon>Pseudomonadota</taxon>
        <taxon>Alphaproteobacteria</taxon>
        <taxon>Hyphomicrobiales</taxon>
        <taxon>Rhizobiaceae</taxon>
        <taxon>Rhizobium/Agrobacterium group</taxon>
        <taxon>Rhizobium</taxon>
    </lineage>
</organism>
<evidence type="ECO:0000313" key="2">
    <source>
        <dbReference type="EMBL" id="RXT28598.1"/>
    </source>
</evidence>
<sequence>MAPSSDPSGHLLPAGEKGMCREVSIPSSPQRGEGARRADEGATRHTIHLVPFSPWLTLA</sequence>
<name>A0A4Q1UCY6_RHILE</name>
<accession>A0A4Q1UCY6</accession>
<comment type="caution">
    <text evidence="2">The sequence shown here is derived from an EMBL/GenBank/DDBJ whole genome shotgun (WGS) entry which is preliminary data.</text>
</comment>
<reference evidence="2 3" key="1">
    <citation type="submission" date="2017-03" db="EMBL/GenBank/DDBJ databases">
        <authorList>
            <person name="Safronova V.I."/>
            <person name="Sazanova A.L."/>
            <person name="Chirak E.R."/>
        </authorList>
    </citation>
    <scope>NUCLEOTIDE SEQUENCE [LARGE SCALE GENOMIC DNA]</scope>
    <source>
        <strain evidence="2 3">Tri-43</strain>
    </source>
</reference>
<evidence type="ECO:0000256" key="1">
    <source>
        <dbReference type="SAM" id="MobiDB-lite"/>
    </source>
</evidence>
<dbReference type="Proteomes" id="UP000290767">
    <property type="component" value="Unassembled WGS sequence"/>
</dbReference>
<gene>
    <name evidence="2" type="ORF">B5P46_07395</name>
</gene>